<dbReference type="RefSeq" id="WP_277567874.1">
    <property type="nucleotide sequence ID" value="NZ_JAPDHZ010000006.1"/>
</dbReference>
<dbReference type="Proteomes" id="UP001153387">
    <property type="component" value="Unassembled WGS sequence"/>
</dbReference>
<reference evidence="1 2" key="1">
    <citation type="submission" date="2022-10" db="EMBL/GenBank/DDBJ databases">
        <title>Comparative genomic analysis of Cohnella hashimotonis sp. nov., isolated from the International Space Station.</title>
        <authorList>
            <person name="Simpson A."/>
            <person name="Venkateswaran K."/>
        </authorList>
    </citation>
    <scope>NUCLEOTIDE SEQUENCE [LARGE SCALE GENOMIC DNA]</scope>
    <source>
        <strain evidence="1 2">DSM 18997</strain>
    </source>
</reference>
<gene>
    <name evidence="1" type="ORF">OMP38_27205</name>
</gene>
<accession>A0A9X4QQU4</accession>
<dbReference type="AlphaFoldDB" id="A0A9X4QQU4"/>
<dbReference type="EMBL" id="JAPDHZ010000006">
    <property type="protein sequence ID" value="MDG0794105.1"/>
    <property type="molecule type" value="Genomic_DNA"/>
</dbReference>
<protein>
    <submittedName>
        <fullName evidence="1">Uncharacterized protein</fullName>
    </submittedName>
</protein>
<keyword evidence="2" id="KW-1185">Reference proteome</keyword>
<comment type="caution">
    <text evidence="1">The sequence shown here is derived from an EMBL/GenBank/DDBJ whole genome shotgun (WGS) entry which is preliminary data.</text>
</comment>
<sequence length="104" mass="11293">MSSPYTTGGATTPLYQCASHVHDALKSVKDHMHGLCAQHAGKLARVETLEGDVFEGHLMHCDRGILYMNIPDSRAFFPGPQVPFGNAGFVLPLVLFNLLTISLL</sequence>
<organism evidence="1 2">
    <name type="scientific">Cohnella ginsengisoli</name>
    <dbReference type="NCBI Taxonomy" id="425004"/>
    <lineage>
        <taxon>Bacteria</taxon>
        <taxon>Bacillati</taxon>
        <taxon>Bacillota</taxon>
        <taxon>Bacilli</taxon>
        <taxon>Bacillales</taxon>
        <taxon>Paenibacillaceae</taxon>
        <taxon>Cohnella</taxon>
    </lineage>
</organism>
<proteinExistence type="predicted"/>
<evidence type="ECO:0000313" key="2">
    <source>
        <dbReference type="Proteomes" id="UP001153387"/>
    </source>
</evidence>
<evidence type="ECO:0000313" key="1">
    <source>
        <dbReference type="EMBL" id="MDG0794105.1"/>
    </source>
</evidence>
<name>A0A9X4QQU4_9BACL</name>